<keyword evidence="2" id="KW-0812">Transmembrane</keyword>
<dbReference type="AlphaFoldDB" id="A0A8T8E135"/>
<dbReference type="Proteomes" id="UP000637819">
    <property type="component" value="Chromosome"/>
</dbReference>
<protein>
    <submittedName>
        <fullName evidence="3">Uncharacterized protein</fullName>
    </submittedName>
</protein>
<dbReference type="KEGG" id="hsal:JMJ58_00160"/>
<evidence type="ECO:0000313" key="4">
    <source>
        <dbReference type="Proteomes" id="UP000637819"/>
    </source>
</evidence>
<feature type="transmembrane region" description="Helical" evidence="2">
    <location>
        <begin position="165"/>
        <end position="188"/>
    </location>
</feature>
<dbReference type="Pfam" id="PF20108">
    <property type="entry name" value="DUF6498"/>
    <property type="match status" value="1"/>
</dbReference>
<feature type="transmembrane region" description="Helical" evidence="2">
    <location>
        <begin position="194"/>
        <end position="215"/>
    </location>
</feature>
<keyword evidence="4" id="KW-1185">Reference proteome</keyword>
<gene>
    <name evidence="3" type="ORF">JMJ58_00160</name>
</gene>
<dbReference type="GeneID" id="62873490"/>
<dbReference type="InterPro" id="IPR045466">
    <property type="entry name" value="DUF6498"/>
</dbReference>
<evidence type="ECO:0000256" key="1">
    <source>
        <dbReference type="SAM" id="MobiDB-lite"/>
    </source>
</evidence>
<evidence type="ECO:0000256" key="2">
    <source>
        <dbReference type="SAM" id="Phobius"/>
    </source>
</evidence>
<dbReference type="OrthoDB" id="169315at2157"/>
<feature type="transmembrane region" description="Helical" evidence="2">
    <location>
        <begin position="297"/>
        <end position="317"/>
    </location>
</feature>
<proteinExistence type="predicted"/>
<accession>A0A8T8E135</accession>
<feature type="transmembrane region" description="Helical" evidence="2">
    <location>
        <begin position="273"/>
        <end position="291"/>
    </location>
</feature>
<organism evidence="3 4">
    <name type="scientific">Haloterrigena salifodinae</name>
    <dbReference type="NCBI Taxonomy" id="2675099"/>
    <lineage>
        <taxon>Archaea</taxon>
        <taxon>Methanobacteriati</taxon>
        <taxon>Methanobacteriota</taxon>
        <taxon>Stenosarchaea group</taxon>
        <taxon>Halobacteria</taxon>
        <taxon>Halobacteriales</taxon>
        <taxon>Natrialbaceae</taxon>
        <taxon>Haloterrigena</taxon>
    </lineage>
</organism>
<evidence type="ECO:0000313" key="3">
    <source>
        <dbReference type="EMBL" id="QRV15357.1"/>
    </source>
</evidence>
<reference evidence="3 4" key="1">
    <citation type="submission" date="2021-01" db="EMBL/GenBank/DDBJ databases">
        <title>Genome Sequence and Methylation Pattern of Haloterrigena salifodinae BOL5-1, An Extremely Halophilic Archaeon from a Bolivian Salt Mine.</title>
        <authorList>
            <person name="DasSarma P."/>
            <person name="Anton B.P."/>
            <person name="DasSarma S.L."/>
            <person name="von Ehrenheim H.A.L."/>
            <person name="Martinez F.L."/>
            <person name="Guzman D."/>
            <person name="Roberts R.J."/>
            <person name="DasSarma S."/>
        </authorList>
    </citation>
    <scope>NUCLEOTIDE SEQUENCE [LARGE SCALE GENOMIC DNA]</scope>
    <source>
        <strain evidence="3 4">BOL5-1</strain>
    </source>
</reference>
<feature type="region of interest" description="Disordered" evidence="1">
    <location>
        <begin position="226"/>
        <end position="249"/>
    </location>
</feature>
<feature type="transmembrane region" description="Helical" evidence="2">
    <location>
        <begin position="12"/>
        <end position="35"/>
    </location>
</feature>
<dbReference type="EMBL" id="CP069188">
    <property type="protein sequence ID" value="QRV15357.1"/>
    <property type="molecule type" value="Genomic_DNA"/>
</dbReference>
<feature type="transmembrane region" description="Helical" evidence="2">
    <location>
        <begin position="103"/>
        <end position="126"/>
    </location>
</feature>
<sequence>MVTPRTLERSPSWLGFAPILVANLLPFAGILAFGWDAATLVTVYALEVVLAFPLTAAKALFARQPPKIVDDGEPSVSDELKQRRGSVELVSWLPPVYPRNVPFVGTVFTWFAGISMVVAMAISAAIPVADVLWRSEVVLSVVALVAATAADAWRDYFRGGRYETVSAYEVVQAHLGQMFLLAFVLMAVASPEDVGGVALLAGFVFVKVLVEWASFRAAHGKPGRLTGWLAGPDDPTEPADPPAVPDGDPDVQISTDDTAVLYTAIHQTLFRTVFLAQWILISLVVVLSVVSGDDTPLSLTVGTGVVFALLLLVIPAAEFVETVLRYGPLEYRRYEDRLVAYDTWVDEPQWSVPLQELRDATAVVDHLPDHLLGTRTFDVTMGWGDDEFQRDLGPVADPDAFVSAFELRMRTAELDPIDRRLAGAAVVLGVGFAGALVLTYRPWTSVIALLPVSFLLPFSLAIPWGLWRLAYPSPE</sequence>
<name>A0A8T8E135_9EURY</name>
<feature type="transmembrane region" description="Helical" evidence="2">
    <location>
        <begin position="41"/>
        <end position="61"/>
    </location>
</feature>
<feature type="transmembrane region" description="Helical" evidence="2">
    <location>
        <begin position="421"/>
        <end position="440"/>
    </location>
</feature>
<keyword evidence="2" id="KW-0472">Membrane</keyword>
<dbReference type="RefSeq" id="WP_204747901.1">
    <property type="nucleotide sequence ID" value="NZ_CP069188.1"/>
</dbReference>
<feature type="transmembrane region" description="Helical" evidence="2">
    <location>
        <begin position="446"/>
        <end position="467"/>
    </location>
</feature>
<keyword evidence="2" id="KW-1133">Transmembrane helix</keyword>